<keyword evidence="2" id="KW-0472">Membrane</keyword>
<keyword evidence="2" id="KW-0812">Transmembrane</keyword>
<evidence type="ECO:0000313" key="4">
    <source>
        <dbReference type="Proteomes" id="UP001153620"/>
    </source>
</evidence>
<name>A0A9N9WVK2_9DIPT</name>
<reference evidence="3" key="1">
    <citation type="submission" date="2022-01" db="EMBL/GenBank/DDBJ databases">
        <authorList>
            <person name="King R."/>
        </authorList>
    </citation>
    <scope>NUCLEOTIDE SEQUENCE</scope>
</reference>
<dbReference type="AlphaFoldDB" id="A0A9N9WVK2"/>
<gene>
    <name evidence="3" type="ORF">CHIRRI_LOCUS10489</name>
</gene>
<evidence type="ECO:0000256" key="1">
    <source>
        <dbReference type="SAM" id="MobiDB-lite"/>
    </source>
</evidence>
<proteinExistence type="predicted"/>
<feature type="region of interest" description="Disordered" evidence="1">
    <location>
        <begin position="100"/>
        <end position="120"/>
    </location>
</feature>
<reference evidence="3" key="2">
    <citation type="submission" date="2022-10" db="EMBL/GenBank/DDBJ databases">
        <authorList>
            <consortium name="ENA_rothamsted_submissions"/>
            <consortium name="culmorum"/>
            <person name="King R."/>
        </authorList>
    </citation>
    <scope>NUCLEOTIDE SEQUENCE</scope>
</reference>
<sequence>MRLIPSPTPFPLNLYKANQIIPTTIASAIRKSLEIPYSYASTIDNFPRDLIPSKGLPHKFKPYFNPQPITSPTKYIIHHVDDSDNKDESFFGMFNPFECESEDSEEDDDNDEDDENEILETPSSNEFYERKFLKLLKWKKKKKKKKKIILFKLFIGILVFLAVKFLLKKAFKFVPAVLAFVRRDELYHDGEHELDRDVDFAKTSTTDENFVIQHRELFPSSYGVEYKLIL</sequence>
<protein>
    <submittedName>
        <fullName evidence="3">Uncharacterized protein</fullName>
    </submittedName>
</protein>
<keyword evidence="2" id="KW-1133">Transmembrane helix</keyword>
<evidence type="ECO:0000256" key="2">
    <source>
        <dbReference type="SAM" id="Phobius"/>
    </source>
</evidence>
<accession>A0A9N9WVK2</accession>
<dbReference type="EMBL" id="OU895879">
    <property type="protein sequence ID" value="CAG9807643.1"/>
    <property type="molecule type" value="Genomic_DNA"/>
</dbReference>
<evidence type="ECO:0000313" key="3">
    <source>
        <dbReference type="EMBL" id="CAG9807643.1"/>
    </source>
</evidence>
<feature type="compositionally biased region" description="Acidic residues" evidence="1">
    <location>
        <begin position="100"/>
        <end position="118"/>
    </location>
</feature>
<keyword evidence="4" id="KW-1185">Reference proteome</keyword>
<organism evidence="3 4">
    <name type="scientific">Chironomus riparius</name>
    <dbReference type="NCBI Taxonomy" id="315576"/>
    <lineage>
        <taxon>Eukaryota</taxon>
        <taxon>Metazoa</taxon>
        <taxon>Ecdysozoa</taxon>
        <taxon>Arthropoda</taxon>
        <taxon>Hexapoda</taxon>
        <taxon>Insecta</taxon>
        <taxon>Pterygota</taxon>
        <taxon>Neoptera</taxon>
        <taxon>Endopterygota</taxon>
        <taxon>Diptera</taxon>
        <taxon>Nematocera</taxon>
        <taxon>Chironomoidea</taxon>
        <taxon>Chironomidae</taxon>
        <taxon>Chironominae</taxon>
        <taxon>Chironomus</taxon>
    </lineage>
</organism>
<feature type="transmembrane region" description="Helical" evidence="2">
    <location>
        <begin position="149"/>
        <end position="167"/>
    </location>
</feature>
<dbReference type="Proteomes" id="UP001153620">
    <property type="component" value="Chromosome 3"/>
</dbReference>